<protein>
    <submittedName>
        <fullName evidence="3">Major royal jelly protein</fullName>
    </submittedName>
</protein>
<dbReference type="OrthoDB" id="9797664at2"/>
<dbReference type="EMBL" id="AYLO01000152">
    <property type="protein sequence ID" value="ESS67385.1"/>
    <property type="molecule type" value="Genomic_DNA"/>
</dbReference>
<dbReference type="SUPFAM" id="SSF101898">
    <property type="entry name" value="NHL repeat"/>
    <property type="match status" value="1"/>
</dbReference>
<comment type="caution">
    <text evidence="3">The sequence shown here is derived from an EMBL/GenBank/DDBJ whole genome shotgun (WGS) entry which is preliminary data.</text>
</comment>
<dbReference type="PANTHER" id="PTHR10009">
    <property type="entry name" value="PROTEIN YELLOW-RELATED"/>
    <property type="match status" value="1"/>
</dbReference>
<proteinExistence type="predicted"/>
<reference evidence="3 4" key="1">
    <citation type="journal article" date="2013" name="Genome Announc.">
        <title>Draft Genome Sequence of the Methanotrophic Gammaproteobacterium Methyloglobulus morosus DSM 22980 Strain KoM1.</title>
        <authorList>
            <person name="Poehlein A."/>
            <person name="Deutzmann J.S."/>
            <person name="Daniel R."/>
            <person name="Simeonova D.D."/>
        </authorList>
    </citation>
    <scope>NUCLEOTIDE SEQUENCE [LARGE SCALE GENOMIC DNA]</scope>
    <source>
        <strain evidence="3 4">KoM1</strain>
    </source>
</reference>
<dbReference type="InterPro" id="IPR017996">
    <property type="entry name" value="MRJP/yellow-related"/>
</dbReference>
<dbReference type="Gene3D" id="2.120.10.30">
    <property type="entry name" value="TolB, C-terminal domain"/>
    <property type="match status" value="1"/>
</dbReference>
<dbReference type="RefSeq" id="WP_023496392.1">
    <property type="nucleotide sequence ID" value="NZ_AYLO01000152.1"/>
</dbReference>
<name>V5B2G8_9GAMM</name>
<evidence type="ECO:0000313" key="4">
    <source>
        <dbReference type="Proteomes" id="UP000017842"/>
    </source>
</evidence>
<dbReference type="AlphaFoldDB" id="V5B2G8"/>
<keyword evidence="4" id="KW-1185">Reference proteome</keyword>
<keyword evidence="2" id="KW-0964">Secreted</keyword>
<dbReference type="PATRIC" id="fig|1116472.3.peg.3784"/>
<dbReference type="eggNOG" id="COG3386">
    <property type="taxonomic scope" value="Bacteria"/>
</dbReference>
<dbReference type="InterPro" id="IPR011042">
    <property type="entry name" value="6-blade_b-propeller_TolB-like"/>
</dbReference>
<dbReference type="Proteomes" id="UP000017842">
    <property type="component" value="Unassembled WGS sequence"/>
</dbReference>
<organism evidence="3 4">
    <name type="scientific">Methyloglobulus morosus KoM1</name>
    <dbReference type="NCBI Taxonomy" id="1116472"/>
    <lineage>
        <taxon>Bacteria</taxon>
        <taxon>Pseudomonadati</taxon>
        <taxon>Pseudomonadota</taxon>
        <taxon>Gammaproteobacteria</taxon>
        <taxon>Methylococcales</taxon>
        <taxon>Methylococcaceae</taxon>
        <taxon>Methyloglobulus</taxon>
    </lineage>
</organism>
<comment type="subcellular location">
    <subcellularLocation>
        <location evidence="1">Secreted</location>
    </subcellularLocation>
</comment>
<evidence type="ECO:0000256" key="1">
    <source>
        <dbReference type="ARBA" id="ARBA00004613"/>
    </source>
</evidence>
<dbReference type="PANTHER" id="PTHR10009:SF18">
    <property type="entry name" value="PROTEIN YELLOW-LIKE PROTEIN"/>
    <property type="match status" value="1"/>
</dbReference>
<evidence type="ECO:0000256" key="2">
    <source>
        <dbReference type="ARBA" id="ARBA00022525"/>
    </source>
</evidence>
<dbReference type="GO" id="GO:0005576">
    <property type="term" value="C:extracellular region"/>
    <property type="evidence" value="ECO:0007669"/>
    <property type="project" value="UniProtKB-SubCell"/>
</dbReference>
<accession>V5B2G8</accession>
<gene>
    <name evidence="3" type="ORF">MGMO_167c00060</name>
</gene>
<dbReference type="STRING" id="1116472.MGMO_167c00060"/>
<evidence type="ECO:0000313" key="3">
    <source>
        <dbReference type="EMBL" id="ESS67385.1"/>
    </source>
</evidence>
<sequence>MKNMIIVILGLLGLTAQPVWSGDVKPYEILKKLDVAPGNITVTVDGRIIFSQHQFYQPDYSVVELTKEGSVVPFPNLQLNARSKENQGLHLDSALGIRSDSRGIVWMLDNGMRSNVVPKLVAWDTRLNKLHQVIELPIPVSVKGSFVNDFAIDEQRQRIYIADPANGKNAAFIVVDLNTKSARRVLQGHSSVVPEPIYLKVEGQQVAIKNDDGTLIKPLIGVNPITLDHNNEWLYYGAMSGTSLYRIKAQELANLKAQDSELASHVERYSEKPLCDGITIDQANNIYLGELAANAIGVISPDRQYKHLAESKELAWVDSFSFGAGRELFAVVNQLHRSAVLNAGEKTAKPPFLILKMNALNESVPGH</sequence>
<dbReference type="Pfam" id="PF03022">
    <property type="entry name" value="MRJP"/>
    <property type="match status" value="1"/>
</dbReference>